<dbReference type="InterPro" id="IPR001128">
    <property type="entry name" value="Cyt_P450"/>
</dbReference>
<gene>
    <name evidence="1" type="ORF">SUNI508_00983</name>
</gene>
<comment type="caution">
    <text evidence="1">The sequence shown here is derived from an EMBL/GenBank/DDBJ whole genome shotgun (WGS) entry which is preliminary data.</text>
</comment>
<accession>A0ABR2V1U8</accession>
<organism evidence="1 2">
    <name type="scientific">Seiridium unicorne</name>
    <dbReference type="NCBI Taxonomy" id="138068"/>
    <lineage>
        <taxon>Eukaryota</taxon>
        <taxon>Fungi</taxon>
        <taxon>Dikarya</taxon>
        <taxon>Ascomycota</taxon>
        <taxon>Pezizomycotina</taxon>
        <taxon>Sordariomycetes</taxon>
        <taxon>Xylariomycetidae</taxon>
        <taxon>Amphisphaeriales</taxon>
        <taxon>Sporocadaceae</taxon>
        <taxon>Seiridium</taxon>
    </lineage>
</organism>
<evidence type="ECO:0000313" key="2">
    <source>
        <dbReference type="Proteomes" id="UP001408356"/>
    </source>
</evidence>
<dbReference type="Proteomes" id="UP001408356">
    <property type="component" value="Unassembled WGS sequence"/>
</dbReference>
<dbReference type="InterPro" id="IPR036396">
    <property type="entry name" value="Cyt_P450_sf"/>
</dbReference>
<dbReference type="Gene3D" id="1.10.630.10">
    <property type="entry name" value="Cytochrome P450"/>
    <property type="match status" value="1"/>
</dbReference>
<sequence>MAYSALLSGTGVPRDVLEGEMPFQIIAGSDTTATAIRGIMLNLMTTPYAYQTLQKEIRTAIFKDQISSPVGSQEGKQLEYLQI</sequence>
<evidence type="ECO:0000313" key="1">
    <source>
        <dbReference type="EMBL" id="KAK9420892.1"/>
    </source>
</evidence>
<proteinExistence type="predicted"/>
<reference evidence="1 2" key="1">
    <citation type="journal article" date="2024" name="J. Plant Pathol.">
        <title>Sequence and assembly of the genome of Seiridium unicorne, isolate CBS 538.82, causal agent of cypress canker disease.</title>
        <authorList>
            <person name="Scali E."/>
            <person name="Rocca G.D."/>
            <person name="Danti R."/>
            <person name="Garbelotto M."/>
            <person name="Barberini S."/>
            <person name="Baroncelli R."/>
            <person name="Emiliani G."/>
        </authorList>
    </citation>
    <scope>NUCLEOTIDE SEQUENCE [LARGE SCALE GENOMIC DNA]</scope>
    <source>
        <strain evidence="1 2">BM-138-508</strain>
    </source>
</reference>
<dbReference type="Pfam" id="PF00067">
    <property type="entry name" value="p450"/>
    <property type="match status" value="1"/>
</dbReference>
<dbReference type="EMBL" id="JARVKF010000223">
    <property type="protein sequence ID" value="KAK9420892.1"/>
    <property type="molecule type" value="Genomic_DNA"/>
</dbReference>
<name>A0ABR2V1U8_9PEZI</name>
<keyword evidence="2" id="KW-1185">Reference proteome</keyword>
<dbReference type="SUPFAM" id="SSF48264">
    <property type="entry name" value="Cytochrome P450"/>
    <property type="match status" value="1"/>
</dbReference>
<protein>
    <submittedName>
        <fullName evidence="1">Cytochrome P450</fullName>
    </submittedName>
</protein>